<feature type="region of interest" description="Disordered" evidence="7">
    <location>
        <begin position="390"/>
        <end position="436"/>
    </location>
</feature>
<evidence type="ECO:0000313" key="8">
    <source>
        <dbReference type="EnsemblMetazoa" id="AEPI006329-PA"/>
    </source>
</evidence>
<dbReference type="AlphaFoldDB" id="A0A182PHC0"/>
<organism evidence="8 9">
    <name type="scientific">Anopheles epiroticus</name>
    <dbReference type="NCBI Taxonomy" id="199890"/>
    <lineage>
        <taxon>Eukaryota</taxon>
        <taxon>Metazoa</taxon>
        <taxon>Ecdysozoa</taxon>
        <taxon>Arthropoda</taxon>
        <taxon>Hexapoda</taxon>
        <taxon>Insecta</taxon>
        <taxon>Pterygota</taxon>
        <taxon>Neoptera</taxon>
        <taxon>Endopterygota</taxon>
        <taxon>Diptera</taxon>
        <taxon>Nematocera</taxon>
        <taxon>Culicoidea</taxon>
        <taxon>Culicidae</taxon>
        <taxon>Anophelinae</taxon>
        <taxon>Anopheles</taxon>
    </lineage>
</organism>
<dbReference type="VEuPathDB" id="VectorBase:AEPI006329"/>
<dbReference type="PANTHER" id="PTHR48182:SF2">
    <property type="entry name" value="PROTEIN SERAC1"/>
    <property type="match status" value="1"/>
</dbReference>
<evidence type="ECO:0000256" key="5">
    <source>
        <dbReference type="ARBA" id="ARBA00023128"/>
    </source>
</evidence>
<dbReference type="STRING" id="199890.A0A182PHC0"/>
<comment type="subcellular location">
    <subcellularLocation>
        <location evidence="2">Endoplasmic reticulum</location>
    </subcellularLocation>
    <subcellularLocation>
        <location evidence="3">Membrane</location>
    </subcellularLocation>
    <subcellularLocation>
        <location evidence="1">Mitochondrion</location>
    </subcellularLocation>
</comment>
<dbReference type="Gene3D" id="3.40.50.1820">
    <property type="entry name" value="alpha/beta hydrolase"/>
    <property type="match status" value="1"/>
</dbReference>
<reference evidence="8" key="2">
    <citation type="submission" date="2020-05" db="UniProtKB">
        <authorList>
            <consortium name="EnsemblMetazoa"/>
        </authorList>
    </citation>
    <scope>IDENTIFICATION</scope>
    <source>
        <strain evidence="8">Epiroticus2</strain>
    </source>
</reference>
<evidence type="ECO:0000256" key="7">
    <source>
        <dbReference type="SAM" id="MobiDB-lite"/>
    </source>
</evidence>
<dbReference type="EnsemblMetazoa" id="AEPI006329-RA">
    <property type="protein sequence ID" value="AEPI006329-PA"/>
    <property type="gene ID" value="AEPI006329"/>
</dbReference>
<dbReference type="Proteomes" id="UP000075885">
    <property type="component" value="Unassembled WGS sequence"/>
</dbReference>
<keyword evidence="5" id="KW-0496">Mitochondrion</keyword>
<evidence type="ECO:0000256" key="3">
    <source>
        <dbReference type="ARBA" id="ARBA00004370"/>
    </source>
</evidence>
<evidence type="ECO:0000256" key="1">
    <source>
        <dbReference type="ARBA" id="ARBA00004173"/>
    </source>
</evidence>
<keyword evidence="9" id="KW-1185">Reference proteome</keyword>
<evidence type="ECO:0000256" key="6">
    <source>
        <dbReference type="ARBA" id="ARBA00023136"/>
    </source>
</evidence>
<protein>
    <recommendedName>
        <fullName evidence="10">GPI inositol-deacylase</fullName>
    </recommendedName>
</protein>
<dbReference type="InterPro" id="IPR052374">
    <property type="entry name" value="SERAC1"/>
</dbReference>
<evidence type="ECO:0000256" key="2">
    <source>
        <dbReference type="ARBA" id="ARBA00004240"/>
    </source>
</evidence>
<proteinExistence type="predicted"/>
<dbReference type="GO" id="GO:0005783">
    <property type="term" value="C:endoplasmic reticulum"/>
    <property type="evidence" value="ECO:0007669"/>
    <property type="project" value="UniProtKB-SubCell"/>
</dbReference>
<accession>A0A182PHC0</accession>
<dbReference type="InterPro" id="IPR029058">
    <property type="entry name" value="AB_hydrolase_fold"/>
</dbReference>
<reference evidence="9" key="1">
    <citation type="submission" date="2013-03" db="EMBL/GenBank/DDBJ databases">
        <title>The Genome Sequence of Anopheles epiroticus epiroticus2.</title>
        <authorList>
            <consortium name="The Broad Institute Genomics Platform"/>
            <person name="Neafsey D.E."/>
            <person name="Howell P."/>
            <person name="Walker B."/>
            <person name="Young S.K."/>
            <person name="Zeng Q."/>
            <person name="Gargeya S."/>
            <person name="Fitzgerald M."/>
            <person name="Haas B."/>
            <person name="Abouelleil A."/>
            <person name="Allen A.W."/>
            <person name="Alvarado L."/>
            <person name="Arachchi H.M."/>
            <person name="Berlin A.M."/>
            <person name="Chapman S.B."/>
            <person name="Gainer-Dewar J."/>
            <person name="Goldberg J."/>
            <person name="Griggs A."/>
            <person name="Gujja S."/>
            <person name="Hansen M."/>
            <person name="Howarth C."/>
            <person name="Imamovic A."/>
            <person name="Ireland A."/>
            <person name="Larimer J."/>
            <person name="McCowan C."/>
            <person name="Murphy C."/>
            <person name="Pearson M."/>
            <person name="Poon T.W."/>
            <person name="Priest M."/>
            <person name="Roberts A."/>
            <person name="Saif S."/>
            <person name="Shea T."/>
            <person name="Sisk P."/>
            <person name="Sykes S."/>
            <person name="Wortman J."/>
            <person name="Nusbaum C."/>
            <person name="Birren B."/>
        </authorList>
    </citation>
    <scope>NUCLEOTIDE SEQUENCE [LARGE SCALE GENOMIC DNA]</scope>
    <source>
        <strain evidence="9">Epiroticus2</strain>
    </source>
</reference>
<sequence>MQIEYKKCTKLFSGCGVASLLGVLSYEAYRTYAALSSLVDTRVLDIDRKRPDYIYIKHHIYRQSLRERALDAENQNRLLNIIVQPFEKWWKALKHSVAWRLLRIAQQGDQAERLKAIHQLAQIDHLKDWDFQHLAQLCDYRTAISLARSNCDTRWFLPPRQYGVEREMREVLVEMKSLLELLSPHKCAAYALEQTFGSSGHIREPDGDEVTYQMSPSRFEYDQLKQSLSALIHVTGLVGPEGKQHCRRIVDAGGLLMLLEAEKLFRDDIDMKLLISRLVGNLSACEGLGYEFYASGWIGILARWKRDVDMRMQVTADLTLENLDQDDPNGFRYAPKVYPLHPRGRQQAKPAVDVVFIHGLLGGVFVTWRQKDLKPQAASLLGKKHKDVHLVSTTSPPSTSLTSDIAPTDVSSSTGTNDERQRQQREGTAVTPSSSRWYKSWSAKKSSFEEEQEKERAREAEEGIAPYRDELLTFQEQTTTGPRDASISDTETKELIEALQQEEPLGADWTVVYPDVPLAADEDTRSGKATATSDGAACSVSGDRWLQEPLESGQRSFCWPMEWLPKDFPSIRVLGLDYDSSLSQWSATGCPCEKYDGKLQKRAAEFLEKLATSDVGQDRPIIWVGHSMGGLLIKSIMVQALESPNPKVRRLAENSRVVMFLGTPHRGSGVAKLKQHTSALVWPSVEVQELEENSTQLLHLNKTFLRSVEGLGPKKPKIITLCEGKPTVLTSFKLAIHVVPESSARIDAGDFYLTSEDHLNLSKPICRQSFLYQRLVGAIQDAIRHTGADSAAPMAQVAAPKPAQQHIFHGTKKSTGSSTASALSGLMAQLKQLEQLMNVFI</sequence>
<keyword evidence="4" id="KW-0256">Endoplasmic reticulum</keyword>
<feature type="compositionally biased region" description="Low complexity" evidence="7">
    <location>
        <begin position="392"/>
        <end position="403"/>
    </location>
</feature>
<evidence type="ECO:0000256" key="4">
    <source>
        <dbReference type="ARBA" id="ARBA00022824"/>
    </source>
</evidence>
<dbReference type="PANTHER" id="PTHR48182">
    <property type="entry name" value="PROTEIN SERAC1"/>
    <property type="match status" value="1"/>
</dbReference>
<keyword evidence="6" id="KW-0472">Membrane</keyword>
<name>A0A182PHC0_9DIPT</name>
<evidence type="ECO:0008006" key="10">
    <source>
        <dbReference type="Google" id="ProtNLM"/>
    </source>
</evidence>
<dbReference type="GO" id="GO:0016020">
    <property type="term" value="C:membrane"/>
    <property type="evidence" value="ECO:0007669"/>
    <property type="project" value="UniProtKB-SubCell"/>
</dbReference>
<dbReference type="SUPFAM" id="SSF53474">
    <property type="entry name" value="alpha/beta-Hydrolases"/>
    <property type="match status" value="1"/>
</dbReference>
<dbReference type="GO" id="GO:0005739">
    <property type="term" value="C:mitochondrion"/>
    <property type="evidence" value="ECO:0007669"/>
    <property type="project" value="UniProtKB-SubCell"/>
</dbReference>
<evidence type="ECO:0000313" key="9">
    <source>
        <dbReference type="Proteomes" id="UP000075885"/>
    </source>
</evidence>